<feature type="domain" description="BIG2" evidence="1">
    <location>
        <begin position="29"/>
        <end position="100"/>
    </location>
</feature>
<dbReference type="SUPFAM" id="SSF49373">
    <property type="entry name" value="Invasin/intimin cell-adhesion fragments"/>
    <property type="match status" value="1"/>
</dbReference>
<dbReference type="InterPro" id="IPR003343">
    <property type="entry name" value="Big_2"/>
</dbReference>
<dbReference type="InterPro" id="IPR008964">
    <property type="entry name" value="Invasin/intimin_cell_adhesion"/>
</dbReference>
<evidence type="ECO:0000313" key="2">
    <source>
        <dbReference type="EMBL" id="MBB5316853.1"/>
    </source>
</evidence>
<gene>
    <name evidence="2" type="ORF">HDF09_001522</name>
</gene>
<reference evidence="2" key="1">
    <citation type="submission" date="2020-08" db="EMBL/GenBank/DDBJ databases">
        <title>Genomic Encyclopedia of Type Strains, Phase IV (KMG-V): Genome sequencing to study the core and pangenomes of soil and plant-associated prokaryotes.</title>
        <authorList>
            <person name="Whitman W."/>
        </authorList>
    </citation>
    <scope>NUCLEOTIDE SEQUENCE [LARGE SCALE GENOMIC DNA]</scope>
    <source>
        <strain evidence="2">M8UP27</strain>
    </source>
</reference>
<comment type="caution">
    <text evidence="2">The sequence shown here is derived from an EMBL/GenBank/DDBJ whole genome shotgun (WGS) entry which is preliminary data.</text>
</comment>
<name>A0A7W8IIN0_9BACT</name>
<dbReference type="Pfam" id="PF02368">
    <property type="entry name" value="Big_2"/>
    <property type="match status" value="1"/>
</dbReference>
<organism evidence="2 3">
    <name type="scientific">Tunturiibacter empetritectus</name>
    <dbReference type="NCBI Taxonomy" id="3069691"/>
    <lineage>
        <taxon>Bacteria</taxon>
        <taxon>Pseudomonadati</taxon>
        <taxon>Acidobacteriota</taxon>
        <taxon>Terriglobia</taxon>
        <taxon>Terriglobales</taxon>
        <taxon>Acidobacteriaceae</taxon>
        <taxon>Tunturiibacter</taxon>
    </lineage>
</organism>
<proteinExistence type="predicted"/>
<evidence type="ECO:0000313" key="3">
    <source>
        <dbReference type="Proteomes" id="UP000568106"/>
    </source>
</evidence>
<keyword evidence="3" id="KW-1185">Reference proteome</keyword>
<evidence type="ECO:0000259" key="1">
    <source>
        <dbReference type="Pfam" id="PF02368"/>
    </source>
</evidence>
<sequence>MGTKAHVSIFNVETATCKESCEDCDNVVSAILTPPNGNLSVGANLGYVVTAKMKNGQTFNANGSTTFSSSNTGIATITSGGTALGINVGSATISARDEDTGNPSWAPGSLCNFPIPSCPVFIATPTAPISVQLCPTAVTVSQTFPRSLPDLDQPLALTGVGILARMLVSPSISNYAGTIITEIVTTTGNSCPSNITDYTNFPTVFSQFTVGSPTTWEMVSFPVVTNSYYDSHRILSDTDILGLTNVSTCTATATQVYSCSGQQIGTFLLENTYTHGALSGQSVTNVLTTKTHE</sequence>
<dbReference type="Gene3D" id="2.60.40.1080">
    <property type="match status" value="1"/>
</dbReference>
<dbReference type="Proteomes" id="UP000568106">
    <property type="component" value="Unassembled WGS sequence"/>
</dbReference>
<accession>A0A7W8IIN0</accession>
<dbReference type="EMBL" id="JACHDY010000002">
    <property type="protein sequence ID" value="MBB5316853.1"/>
    <property type="molecule type" value="Genomic_DNA"/>
</dbReference>
<dbReference type="AlphaFoldDB" id="A0A7W8IIN0"/>
<protein>
    <recommendedName>
        <fullName evidence="1">BIG2 domain-containing protein</fullName>
    </recommendedName>
</protein>